<dbReference type="PANTHER" id="PTHR31610:SF0">
    <property type="entry name" value="SLC26A_SULP TRANSPORTER DOMAIN-CONTAINING PROTEIN"/>
    <property type="match status" value="1"/>
</dbReference>
<sequence>MADNNPAIEEIATSPQYISDMNAGFAFFLDVVVNMFVLAGILIGGFNFPTEIIFGKIIPGAIVGILVGNLAMIWLTKRAIRETGNEKLTSIPLGIDLPTVFGIVFFVIGPVYTLGLNTMSPADAAHNAWIIGMASTLWMAAIKFCLSFFGRVMQHGLPQMALIGAMAGIATVWLGAEAIYGVFELPEVGILSLMIMAFALIAGHKLPFNMPGAIVAIVAGAALYYALALADVGGGYVVPVMPALEPALPQPTLAGLFAMFGDVTNYLGIIFPFALLIAASSVNVVTGARVMGDEFHADKVVRLDAITTAITAFFGGVVQTTPYFGHATYKRMGARTNYALGVAGVVTVGGFLGVIALASQLIPSAVLKPILVVVASDILRLAFTGGDVRHAPALLFAIVPAIMNYAHNKVSTLYGMLDAKTAAALSHDWVTSYVLLGAMARGYILTSLIWATLVVWIIDRKLVHAACAAFAAAIFTEFGIIHSVLASSAMYVPWNIPLMDGYESLPHTLAIGYGVAGVMLLLFSAVKDGATHK</sequence>
<comment type="caution">
    <text evidence="2">The sequence shown here is derived from an EMBL/GenBank/DDBJ whole genome shotgun (WGS) entry which is preliminary data.</text>
</comment>
<feature type="transmembrane region" description="Helical" evidence="1">
    <location>
        <begin position="338"/>
        <end position="358"/>
    </location>
</feature>
<keyword evidence="1" id="KW-0812">Transmembrane</keyword>
<keyword evidence="1" id="KW-0472">Membrane</keyword>
<reference evidence="3" key="1">
    <citation type="journal article" date="2019" name="Int. J. Syst. Evol. Microbiol.">
        <title>The Global Catalogue of Microorganisms (GCM) 10K type strain sequencing project: providing services to taxonomists for standard genome sequencing and annotation.</title>
        <authorList>
            <consortium name="The Broad Institute Genomics Platform"/>
            <consortium name="The Broad Institute Genome Sequencing Center for Infectious Disease"/>
            <person name="Wu L."/>
            <person name="Ma J."/>
        </authorList>
    </citation>
    <scope>NUCLEOTIDE SEQUENCE [LARGE SCALE GENOMIC DNA]</scope>
    <source>
        <strain evidence="3">KCTC 62164</strain>
    </source>
</reference>
<dbReference type="EMBL" id="JBHRSL010000027">
    <property type="protein sequence ID" value="MFC3053519.1"/>
    <property type="molecule type" value="Genomic_DNA"/>
</dbReference>
<evidence type="ECO:0000313" key="2">
    <source>
        <dbReference type="EMBL" id="MFC3053519.1"/>
    </source>
</evidence>
<protein>
    <recommendedName>
        <fullName evidence="4">Permease</fullName>
    </recommendedName>
</protein>
<feature type="transmembrane region" description="Helical" evidence="1">
    <location>
        <begin position="52"/>
        <end position="76"/>
    </location>
</feature>
<dbReference type="PANTHER" id="PTHR31610">
    <property type="entry name" value="SLR0360 PROTEIN"/>
    <property type="match status" value="1"/>
</dbReference>
<feature type="transmembrane region" description="Helical" evidence="1">
    <location>
        <begin position="266"/>
        <end position="288"/>
    </location>
</feature>
<name>A0ABV7DA44_9PROT</name>
<feature type="transmembrane region" description="Helical" evidence="1">
    <location>
        <begin position="189"/>
        <end position="206"/>
    </location>
</feature>
<dbReference type="RefSeq" id="WP_194215527.1">
    <property type="nucleotide sequence ID" value="NZ_CP061205.1"/>
</dbReference>
<keyword evidence="3" id="KW-1185">Reference proteome</keyword>
<feature type="transmembrane region" description="Helical" evidence="1">
    <location>
        <begin position="213"/>
        <end position="238"/>
    </location>
</feature>
<evidence type="ECO:0000256" key="1">
    <source>
        <dbReference type="SAM" id="Phobius"/>
    </source>
</evidence>
<feature type="transmembrane region" description="Helical" evidence="1">
    <location>
        <begin position="161"/>
        <end position="183"/>
    </location>
</feature>
<feature type="transmembrane region" description="Helical" evidence="1">
    <location>
        <begin position="505"/>
        <end position="526"/>
    </location>
</feature>
<accession>A0ABV7DA44</accession>
<feature type="transmembrane region" description="Helical" evidence="1">
    <location>
        <begin position="465"/>
        <end position="485"/>
    </location>
</feature>
<keyword evidence="1" id="KW-1133">Transmembrane helix</keyword>
<feature type="transmembrane region" description="Helical" evidence="1">
    <location>
        <begin position="300"/>
        <end position="318"/>
    </location>
</feature>
<dbReference type="Proteomes" id="UP001595444">
    <property type="component" value="Unassembled WGS sequence"/>
</dbReference>
<feature type="transmembrane region" description="Helical" evidence="1">
    <location>
        <begin position="433"/>
        <end position="458"/>
    </location>
</feature>
<evidence type="ECO:0008006" key="4">
    <source>
        <dbReference type="Google" id="ProtNLM"/>
    </source>
</evidence>
<feature type="transmembrane region" description="Helical" evidence="1">
    <location>
        <begin position="88"/>
        <end position="108"/>
    </location>
</feature>
<proteinExistence type="predicted"/>
<evidence type="ECO:0000313" key="3">
    <source>
        <dbReference type="Proteomes" id="UP001595444"/>
    </source>
</evidence>
<feature type="transmembrane region" description="Helical" evidence="1">
    <location>
        <begin position="25"/>
        <end position="46"/>
    </location>
</feature>
<feature type="transmembrane region" description="Helical" evidence="1">
    <location>
        <begin position="128"/>
        <end position="149"/>
    </location>
</feature>
<gene>
    <name evidence="2" type="ORF">ACFOKA_16590</name>
</gene>
<organism evidence="2 3">
    <name type="scientific">Kordiimonas pumila</name>
    <dbReference type="NCBI Taxonomy" id="2161677"/>
    <lineage>
        <taxon>Bacteria</taxon>
        <taxon>Pseudomonadati</taxon>
        <taxon>Pseudomonadota</taxon>
        <taxon>Alphaproteobacteria</taxon>
        <taxon>Kordiimonadales</taxon>
        <taxon>Kordiimonadaceae</taxon>
        <taxon>Kordiimonas</taxon>
    </lineage>
</organism>